<feature type="domain" description="Histidine kinase" evidence="7">
    <location>
        <begin position="151"/>
        <end position="373"/>
    </location>
</feature>
<dbReference type="SUPFAM" id="SSF47384">
    <property type="entry name" value="Homodimeric domain of signal transducing histidine kinase"/>
    <property type="match status" value="1"/>
</dbReference>
<dbReference type="InterPro" id="IPR036097">
    <property type="entry name" value="HisK_dim/P_sf"/>
</dbReference>
<dbReference type="Pfam" id="PF00512">
    <property type="entry name" value="HisKA"/>
    <property type="match status" value="1"/>
</dbReference>
<dbReference type="PROSITE" id="PS50110">
    <property type="entry name" value="RESPONSE_REGULATORY"/>
    <property type="match status" value="1"/>
</dbReference>
<dbReference type="PANTHER" id="PTHR43547">
    <property type="entry name" value="TWO-COMPONENT HISTIDINE KINASE"/>
    <property type="match status" value="1"/>
</dbReference>
<evidence type="ECO:0000256" key="1">
    <source>
        <dbReference type="ARBA" id="ARBA00000085"/>
    </source>
</evidence>
<dbReference type="CDD" id="cd17574">
    <property type="entry name" value="REC_OmpR"/>
    <property type="match status" value="1"/>
</dbReference>
<dbReference type="Gene3D" id="3.30.565.10">
    <property type="entry name" value="Histidine kinase-like ATPase, C-terminal domain"/>
    <property type="match status" value="1"/>
</dbReference>
<dbReference type="Gene3D" id="1.10.287.130">
    <property type="match status" value="1"/>
</dbReference>
<dbReference type="SUPFAM" id="SSF52172">
    <property type="entry name" value="CheY-like"/>
    <property type="match status" value="1"/>
</dbReference>
<organism evidence="9">
    <name type="scientific">Planktothricoides raciborskii GIHE-MW2</name>
    <dbReference type="NCBI Taxonomy" id="2792601"/>
    <lineage>
        <taxon>Bacteria</taxon>
        <taxon>Bacillati</taxon>
        <taxon>Cyanobacteriota</taxon>
        <taxon>Cyanophyceae</taxon>
        <taxon>Oscillatoriophycideae</taxon>
        <taxon>Oscillatoriales</taxon>
        <taxon>Oscillatoriaceae</taxon>
        <taxon>Planktothricoides</taxon>
    </lineage>
</organism>
<gene>
    <name evidence="9" type="ORF">ABWT76_005979</name>
</gene>
<protein>
    <recommendedName>
        <fullName evidence="2">histidine kinase</fullName>
        <ecNumber evidence="2">2.7.13.3</ecNumber>
    </recommendedName>
</protein>
<comment type="catalytic activity">
    <reaction evidence="1">
        <text>ATP + protein L-histidine = ADP + protein N-phospho-L-histidine.</text>
        <dbReference type="EC" id="2.7.13.3"/>
    </reaction>
</comment>
<dbReference type="Pfam" id="PF00072">
    <property type="entry name" value="Response_reg"/>
    <property type="match status" value="1"/>
</dbReference>
<dbReference type="SUPFAM" id="SSF55874">
    <property type="entry name" value="ATPase domain of HSP90 chaperone/DNA topoisomerase II/histidine kinase"/>
    <property type="match status" value="1"/>
</dbReference>
<sequence length="373" mass="43109">MKEQIKFHKYLIIDDSKYFRKLIKFILKKSQENIQIFEAENGKVGVQLALKHLPDLVICDIMMPELDGYGVLQALREHPTTQSIPFIFLSSRVDKADQRHGMELGADDYLTKPFTKEELLGAIAARLKKYELFYRQSQKELDELRDHLTHSLPHELHTPLTGILGLSRVILDVYHIEDPRVVEMINMIHNSAQVLYRLTQNFLLYAELEILSNDPEKFQKVNIFQESTFTEEIITNLAKKKGEKYQRKADIYLSITQDKFIKISAPKFEKILEEILDNAFKFSQPGTPIEIKTHTDDVFWKIDVIDYGKGMSPSEIERIGAYVQFQRKLYEQQGSGLGLIIAKRLTELYGGELIISSIPGQQTMVTISLPWES</sequence>
<evidence type="ECO:0000313" key="9">
    <source>
        <dbReference type="EMBL" id="XCM37164.1"/>
    </source>
</evidence>
<dbReference type="PANTHER" id="PTHR43547:SF2">
    <property type="entry name" value="HYBRID SIGNAL TRANSDUCTION HISTIDINE KINASE C"/>
    <property type="match status" value="1"/>
</dbReference>
<evidence type="ECO:0000259" key="7">
    <source>
        <dbReference type="PROSITE" id="PS50109"/>
    </source>
</evidence>
<evidence type="ECO:0000256" key="3">
    <source>
        <dbReference type="ARBA" id="ARBA00022553"/>
    </source>
</evidence>
<dbReference type="SMART" id="SM00388">
    <property type="entry name" value="HisKA"/>
    <property type="match status" value="1"/>
</dbReference>
<dbReference type="InterPro" id="IPR005467">
    <property type="entry name" value="His_kinase_dom"/>
</dbReference>
<evidence type="ECO:0000256" key="6">
    <source>
        <dbReference type="PROSITE-ProRule" id="PRU00169"/>
    </source>
</evidence>
<keyword evidence="5" id="KW-0902">Two-component regulatory system</keyword>
<name>A0AAU8JD85_9CYAN</name>
<dbReference type="InterPro" id="IPR001789">
    <property type="entry name" value="Sig_transdc_resp-reg_receiver"/>
</dbReference>
<dbReference type="GO" id="GO:0000155">
    <property type="term" value="F:phosphorelay sensor kinase activity"/>
    <property type="evidence" value="ECO:0007669"/>
    <property type="project" value="InterPro"/>
</dbReference>
<keyword evidence="4" id="KW-0808">Transferase</keyword>
<proteinExistence type="predicted"/>
<dbReference type="PRINTS" id="PR00344">
    <property type="entry name" value="BCTRLSENSOR"/>
</dbReference>
<dbReference type="InterPro" id="IPR003594">
    <property type="entry name" value="HATPase_dom"/>
</dbReference>
<dbReference type="InterPro" id="IPR003661">
    <property type="entry name" value="HisK_dim/P_dom"/>
</dbReference>
<dbReference type="InterPro" id="IPR004358">
    <property type="entry name" value="Sig_transdc_His_kin-like_C"/>
</dbReference>
<feature type="domain" description="Response regulatory" evidence="8">
    <location>
        <begin position="9"/>
        <end position="127"/>
    </location>
</feature>
<dbReference type="PROSITE" id="PS50109">
    <property type="entry name" value="HIS_KIN"/>
    <property type="match status" value="1"/>
</dbReference>
<dbReference type="RefSeq" id="WP_354635414.1">
    <property type="nucleotide sequence ID" value="NZ_CP159837.1"/>
</dbReference>
<dbReference type="Pfam" id="PF02518">
    <property type="entry name" value="HATPase_c"/>
    <property type="match status" value="1"/>
</dbReference>
<keyword evidence="4" id="KW-0418">Kinase</keyword>
<dbReference type="EC" id="2.7.13.3" evidence="2"/>
<dbReference type="SMART" id="SM00387">
    <property type="entry name" value="HATPase_c"/>
    <property type="match status" value="1"/>
</dbReference>
<evidence type="ECO:0000256" key="4">
    <source>
        <dbReference type="ARBA" id="ARBA00022777"/>
    </source>
</evidence>
<reference evidence="9" key="1">
    <citation type="submission" date="2024-07" db="EMBL/GenBank/DDBJ databases">
        <authorList>
            <person name="Kim Y.J."/>
            <person name="Jeong J.Y."/>
        </authorList>
    </citation>
    <scope>NUCLEOTIDE SEQUENCE</scope>
    <source>
        <strain evidence="9">GIHE-MW2</strain>
    </source>
</reference>
<dbReference type="SMART" id="SM00448">
    <property type="entry name" value="REC"/>
    <property type="match status" value="1"/>
</dbReference>
<dbReference type="EMBL" id="CP159837">
    <property type="protein sequence ID" value="XCM37164.1"/>
    <property type="molecule type" value="Genomic_DNA"/>
</dbReference>
<dbReference type="AlphaFoldDB" id="A0AAU8JD85"/>
<accession>A0AAU8JD85</accession>
<keyword evidence="3 6" id="KW-0597">Phosphoprotein</keyword>
<evidence type="ECO:0000256" key="5">
    <source>
        <dbReference type="ARBA" id="ARBA00023012"/>
    </source>
</evidence>
<dbReference type="InterPro" id="IPR011006">
    <property type="entry name" value="CheY-like_superfamily"/>
</dbReference>
<dbReference type="InterPro" id="IPR036890">
    <property type="entry name" value="HATPase_C_sf"/>
</dbReference>
<evidence type="ECO:0000256" key="2">
    <source>
        <dbReference type="ARBA" id="ARBA00012438"/>
    </source>
</evidence>
<evidence type="ECO:0000259" key="8">
    <source>
        <dbReference type="PROSITE" id="PS50110"/>
    </source>
</evidence>
<dbReference type="Gene3D" id="3.40.50.2300">
    <property type="match status" value="1"/>
</dbReference>
<feature type="modified residue" description="4-aspartylphosphate" evidence="6">
    <location>
        <position position="60"/>
    </location>
</feature>
<dbReference type="CDD" id="cd00082">
    <property type="entry name" value="HisKA"/>
    <property type="match status" value="1"/>
</dbReference>